<dbReference type="Proteomes" id="UP000765509">
    <property type="component" value="Unassembled WGS sequence"/>
</dbReference>
<sequence>MNLPLSFYASHEEQWDDKEETEEIETVLRVVPPDYHHYLDVFSKVKAKKPPPHHSGDHHIEQEGLLPPAGVIYSLSNHESEKLQSYISENLEKGFIRRTCPFC</sequence>
<dbReference type="AlphaFoldDB" id="A0A9Q3GVX3"/>
<organism evidence="1 2">
    <name type="scientific">Austropuccinia psidii MF-1</name>
    <dbReference type="NCBI Taxonomy" id="1389203"/>
    <lineage>
        <taxon>Eukaryota</taxon>
        <taxon>Fungi</taxon>
        <taxon>Dikarya</taxon>
        <taxon>Basidiomycota</taxon>
        <taxon>Pucciniomycotina</taxon>
        <taxon>Pucciniomycetes</taxon>
        <taxon>Pucciniales</taxon>
        <taxon>Sphaerophragmiaceae</taxon>
        <taxon>Austropuccinia</taxon>
    </lineage>
</organism>
<gene>
    <name evidence="1" type="ORF">O181_021077</name>
</gene>
<dbReference type="OrthoDB" id="3036073at2759"/>
<proteinExistence type="predicted"/>
<protein>
    <submittedName>
        <fullName evidence="1">Uncharacterized protein</fullName>
    </submittedName>
</protein>
<name>A0A9Q3GVX3_9BASI</name>
<evidence type="ECO:0000313" key="1">
    <source>
        <dbReference type="EMBL" id="MBW0481362.1"/>
    </source>
</evidence>
<accession>A0A9Q3GVX3</accession>
<reference evidence="1" key="1">
    <citation type="submission" date="2021-03" db="EMBL/GenBank/DDBJ databases">
        <title>Draft genome sequence of rust myrtle Austropuccinia psidii MF-1, a brazilian biotype.</title>
        <authorList>
            <person name="Quecine M.C."/>
            <person name="Pachon D.M.R."/>
            <person name="Bonatelli M.L."/>
            <person name="Correr F.H."/>
            <person name="Franceschini L.M."/>
            <person name="Leite T.F."/>
            <person name="Margarido G.R.A."/>
            <person name="Almeida C.A."/>
            <person name="Ferrarezi J.A."/>
            <person name="Labate C.A."/>
        </authorList>
    </citation>
    <scope>NUCLEOTIDE SEQUENCE</scope>
    <source>
        <strain evidence="1">MF-1</strain>
    </source>
</reference>
<comment type="caution">
    <text evidence="1">The sequence shown here is derived from an EMBL/GenBank/DDBJ whole genome shotgun (WGS) entry which is preliminary data.</text>
</comment>
<evidence type="ECO:0000313" key="2">
    <source>
        <dbReference type="Proteomes" id="UP000765509"/>
    </source>
</evidence>
<keyword evidence="2" id="KW-1185">Reference proteome</keyword>
<dbReference type="EMBL" id="AVOT02006354">
    <property type="protein sequence ID" value="MBW0481362.1"/>
    <property type="molecule type" value="Genomic_DNA"/>
</dbReference>